<comment type="catalytic activity">
    <reaction evidence="1">
        <text>ATP + H2O = ADP + phosphate + H(+)</text>
        <dbReference type="Rhea" id="RHEA:13065"/>
        <dbReference type="ChEBI" id="CHEBI:15377"/>
        <dbReference type="ChEBI" id="CHEBI:15378"/>
        <dbReference type="ChEBI" id="CHEBI:30616"/>
        <dbReference type="ChEBI" id="CHEBI:43474"/>
        <dbReference type="ChEBI" id="CHEBI:456216"/>
        <dbReference type="EC" id="5.6.2.3"/>
    </reaction>
</comment>
<dbReference type="Pfam" id="PF05970">
    <property type="entry name" value="PIF1"/>
    <property type="match status" value="1"/>
</dbReference>
<comment type="cofactor">
    <cofactor evidence="1">
        <name>Mg(2+)</name>
        <dbReference type="ChEBI" id="CHEBI:18420"/>
    </cofactor>
</comment>
<comment type="similarity">
    <text evidence="1">Belongs to the helicase family.</text>
</comment>
<evidence type="ECO:0000313" key="4">
    <source>
        <dbReference type="Proteomes" id="UP000622797"/>
    </source>
</evidence>
<dbReference type="InterPro" id="IPR010285">
    <property type="entry name" value="DNA_helicase_pif1-like_DEAD"/>
</dbReference>
<evidence type="ECO:0000313" key="3">
    <source>
        <dbReference type="EMBL" id="KAF4952453.1"/>
    </source>
</evidence>
<keyword evidence="1" id="KW-0227">DNA damage</keyword>
<dbReference type="GO" id="GO:0006310">
    <property type="term" value="P:DNA recombination"/>
    <property type="evidence" value="ECO:0007669"/>
    <property type="project" value="UniProtKB-KW"/>
</dbReference>
<dbReference type="PANTHER" id="PTHR47642:SF6">
    <property type="entry name" value="ATP-DEPENDENT DNA HELICASE"/>
    <property type="match status" value="1"/>
</dbReference>
<dbReference type="AlphaFoldDB" id="A0A8H4T6Z1"/>
<organism evidence="3 4">
    <name type="scientific">Fusarium sarcochroum</name>
    <dbReference type="NCBI Taxonomy" id="1208366"/>
    <lineage>
        <taxon>Eukaryota</taxon>
        <taxon>Fungi</taxon>
        <taxon>Dikarya</taxon>
        <taxon>Ascomycota</taxon>
        <taxon>Pezizomycotina</taxon>
        <taxon>Sordariomycetes</taxon>
        <taxon>Hypocreomycetidae</taxon>
        <taxon>Hypocreales</taxon>
        <taxon>Nectriaceae</taxon>
        <taxon>Fusarium</taxon>
        <taxon>Fusarium lateritium species complex</taxon>
    </lineage>
</organism>
<dbReference type="OrthoDB" id="432234at2759"/>
<keyword evidence="1" id="KW-0234">DNA repair</keyword>
<keyword evidence="1" id="KW-0067">ATP-binding</keyword>
<proteinExistence type="inferred from homology"/>
<dbReference type="EC" id="5.6.2.3" evidence="1"/>
<feature type="domain" description="DNA helicase Pif1-like DEAD-box helicase" evidence="2">
    <location>
        <begin position="299"/>
        <end position="517"/>
    </location>
</feature>
<dbReference type="GO" id="GO:0043139">
    <property type="term" value="F:5'-3' DNA helicase activity"/>
    <property type="evidence" value="ECO:0007669"/>
    <property type="project" value="UniProtKB-EC"/>
</dbReference>
<keyword evidence="1" id="KW-0347">Helicase</keyword>
<dbReference type="Gene3D" id="3.40.50.300">
    <property type="entry name" value="P-loop containing nucleotide triphosphate hydrolases"/>
    <property type="match status" value="1"/>
</dbReference>
<gene>
    <name evidence="3" type="ORF">FSARC_12625</name>
</gene>
<dbReference type="PANTHER" id="PTHR47642">
    <property type="entry name" value="ATP-DEPENDENT DNA HELICASE"/>
    <property type="match status" value="1"/>
</dbReference>
<dbReference type="GO" id="GO:0006281">
    <property type="term" value="P:DNA repair"/>
    <property type="evidence" value="ECO:0007669"/>
    <property type="project" value="UniProtKB-KW"/>
</dbReference>
<dbReference type="GO" id="GO:0005524">
    <property type="term" value="F:ATP binding"/>
    <property type="evidence" value="ECO:0007669"/>
    <property type="project" value="UniProtKB-KW"/>
</dbReference>
<protein>
    <recommendedName>
        <fullName evidence="1">ATP-dependent DNA helicase</fullName>
        <ecNumber evidence="1">5.6.2.3</ecNumber>
    </recommendedName>
</protein>
<accession>A0A8H4T6Z1</accession>
<dbReference type="EMBL" id="JABEXW010000880">
    <property type="protein sequence ID" value="KAF4952453.1"/>
    <property type="molecule type" value="Genomic_DNA"/>
</dbReference>
<keyword evidence="1" id="KW-0547">Nucleotide-binding</keyword>
<dbReference type="GO" id="GO:0000723">
    <property type="term" value="P:telomere maintenance"/>
    <property type="evidence" value="ECO:0007669"/>
    <property type="project" value="InterPro"/>
</dbReference>
<sequence length="706" mass="79593">MNPDRQQPGQQRDLDPLIDIIPNPTFGDLAAVTYCRFYFPRALHDQPILARNMNPNYPTYDGSHNDTQLNNFNRTPVMAYLANIDTFPCTSQAAVINYVVKYVGKAEKKSENYTDVAKAILPRVNSSRGVVGFVAKFMNRLIAERDWSAQEVQHLLLNLDLTQGTRVVLTVDCHHPREHWRAEFIPIDGEESVRSAKNTYQKLIHHDAHPDDYLKTPQLPLEEEEFEEDPDGEDEVPAQSWEELAAAFPQDEPDTEEVALLGKRPIDLAYEWDSYIGKHPQFYSQQVEPTIDETAVTSLNPEQRLVYDLFVDHLERTIDPYQRHPPPLLLQLDGQGGIGKSYLMQVLSTALNARQANCVVRVASTGIAANAINGATMHSMLRLPISKQITSLMDLSGGELNSLQASLSDVKYIILDENSIVGLKAFHFIDQRLRQVFLDNQHGYFGGRSVLLLGDFHQLAPVFEKPLYGTGVLSNVVDLAERNSYRAFDKTVELKQMVRQQGDDQAHFRDALQVRDFNCDHMERLRSAVITIHATHSNDFGNDAESSVAGNLHKILPICIGARVMLTENVWTAVGLVNGAIDIDEDIAWEDRELEGVNPRRRAPEVVMVRFEDYKGPLYFDDDPEMSNIVPVFRSTREYVVGSYLCSRKQLPLAISYAITFHKSQGTSLDKPVAELSGKDFTVGFSCVARFRAETLQGTILETAFE</sequence>
<comment type="caution">
    <text evidence="3">The sequence shown here is derived from an EMBL/GenBank/DDBJ whole genome shotgun (WGS) entry which is preliminary data.</text>
</comment>
<dbReference type="InterPro" id="IPR027417">
    <property type="entry name" value="P-loop_NTPase"/>
</dbReference>
<reference evidence="3" key="1">
    <citation type="journal article" date="2020" name="BMC Genomics">
        <title>Correction to: Identification and distribution of gene clusters required for synthesis of sphingolipid metabolism inhibitors in diverse species of the filamentous fungus Fusarium.</title>
        <authorList>
            <person name="Kim H.S."/>
            <person name="Lohmar J.M."/>
            <person name="Busman M."/>
            <person name="Brown D.W."/>
            <person name="Naumann T.A."/>
            <person name="Divon H.H."/>
            <person name="Lysoe E."/>
            <person name="Uhlig S."/>
            <person name="Proctor R.H."/>
        </authorList>
    </citation>
    <scope>NUCLEOTIDE SEQUENCE</scope>
    <source>
        <strain evidence="3">NRRL 20472</strain>
    </source>
</reference>
<name>A0A8H4T6Z1_9HYPO</name>
<dbReference type="InterPro" id="IPR051055">
    <property type="entry name" value="PIF1_helicase"/>
</dbReference>
<keyword evidence="1" id="KW-0233">DNA recombination</keyword>
<dbReference type="Proteomes" id="UP000622797">
    <property type="component" value="Unassembled WGS sequence"/>
</dbReference>
<evidence type="ECO:0000259" key="2">
    <source>
        <dbReference type="Pfam" id="PF05970"/>
    </source>
</evidence>
<evidence type="ECO:0000256" key="1">
    <source>
        <dbReference type="RuleBase" id="RU363044"/>
    </source>
</evidence>
<dbReference type="GO" id="GO:0016787">
    <property type="term" value="F:hydrolase activity"/>
    <property type="evidence" value="ECO:0007669"/>
    <property type="project" value="UniProtKB-KW"/>
</dbReference>
<dbReference type="SUPFAM" id="SSF52540">
    <property type="entry name" value="P-loop containing nucleoside triphosphate hydrolases"/>
    <property type="match status" value="2"/>
</dbReference>
<keyword evidence="4" id="KW-1185">Reference proteome</keyword>
<reference evidence="3" key="2">
    <citation type="submission" date="2020-05" db="EMBL/GenBank/DDBJ databases">
        <authorList>
            <person name="Kim H.-S."/>
            <person name="Proctor R.H."/>
            <person name="Brown D.W."/>
        </authorList>
    </citation>
    <scope>NUCLEOTIDE SEQUENCE</scope>
    <source>
        <strain evidence="3">NRRL 20472</strain>
    </source>
</reference>
<keyword evidence="1" id="KW-0378">Hydrolase</keyword>